<protein>
    <submittedName>
        <fullName evidence="1">Uncharacterized protein</fullName>
    </submittedName>
</protein>
<name>A0A212KZU2_9BACT</name>
<dbReference type="EMBL" id="FMJC01000001">
    <property type="protein sequence ID" value="SCM70831.1"/>
    <property type="molecule type" value="Genomic_DNA"/>
</dbReference>
<organism evidence="1">
    <name type="scientific">uncultured Desulfovibrio sp</name>
    <dbReference type="NCBI Taxonomy" id="167968"/>
    <lineage>
        <taxon>Bacteria</taxon>
        <taxon>Pseudomonadati</taxon>
        <taxon>Thermodesulfobacteriota</taxon>
        <taxon>Desulfovibrionia</taxon>
        <taxon>Desulfovibrionales</taxon>
        <taxon>Desulfovibrionaceae</taxon>
        <taxon>Desulfovibrio</taxon>
        <taxon>environmental samples</taxon>
    </lineage>
</organism>
<sequence length="116" mass="13292">MAKTPRTTFACPVLHNFTPAVESLSPEMYFFFTPAGFVPACRWQRSMTLIFPSDNRRQSIRTRRADGYTITRCQKVFMIFLMSITPHFFAKGTSLRLTLPPLATLQKRIRQGPTAC</sequence>
<dbReference type="AlphaFoldDB" id="A0A212KZU2"/>
<evidence type="ECO:0000313" key="1">
    <source>
        <dbReference type="EMBL" id="SCM70831.1"/>
    </source>
</evidence>
<reference evidence="1" key="1">
    <citation type="submission" date="2016-08" db="EMBL/GenBank/DDBJ databases">
        <authorList>
            <person name="Seilhamer J.J."/>
        </authorList>
    </citation>
    <scope>NUCLEOTIDE SEQUENCE</scope>
    <source>
        <strain evidence="1">86-1</strain>
    </source>
</reference>
<gene>
    <name evidence="1" type="ORF">KL86DES1_10662</name>
</gene>
<accession>A0A212KZU2</accession>
<proteinExistence type="predicted"/>